<protein>
    <submittedName>
        <fullName evidence="6">Arylsulfatase A-like enzyme</fullName>
    </submittedName>
</protein>
<dbReference type="InterPro" id="IPR024607">
    <property type="entry name" value="Sulfatase_CS"/>
</dbReference>
<evidence type="ECO:0000313" key="6">
    <source>
        <dbReference type="EMBL" id="MBP1839476.1"/>
    </source>
</evidence>
<dbReference type="EMBL" id="JAGGJQ010000003">
    <property type="protein sequence ID" value="MBP1839476.1"/>
    <property type="molecule type" value="Genomic_DNA"/>
</dbReference>
<evidence type="ECO:0000256" key="3">
    <source>
        <dbReference type="ARBA" id="ARBA00022801"/>
    </source>
</evidence>
<keyword evidence="2" id="KW-0479">Metal-binding</keyword>
<dbReference type="PANTHER" id="PTHR42693">
    <property type="entry name" value="ARYLSULFATASE FAMILY MEMBER"/>
    <property type="match status" value="1"/>
</dbReference>
<sequence length="492" mass="55110">MTKIFASLIIILLASNTLRSQKATQNNLPNILLIVVDDQGYADFQPFKNHDTTVVIPNISKLANSGQIFTEAYTTAPVCSPSRAGILTGKNQFRWDKHASWGPGLPETVKTIPEYLKEVGYTTARIGKNDLGRNFHKYDTREYPLKHGYDEFLGFSAHAHDYWLLSKNIEEKTPDPKGTSALLGPLMHNEGTKSYKDGYLTDILTDEAIQYFKTPKDTPFFLTLAYNAVHHLIHEVPQKYLDKYKVKPIQNYSPDSLMAYGKHKAGSYAAYYDKYSRAGAISASDLRGYYLANLNCLDDNIGRILASLENEDLIKNTLIIFISDNGGSPLTGANNSPLTGGKYALWEGGIRVPLALSWPNKIAPGTVENAYVSATDILPTITQAAGITLTDNTLDGKSLLHPIKDRILVWKWKKTWAVRKGDWKLTNTNENHWKGEPTPLYIKPIVDNDALKLFNVKEDPGERKDLSAQYPDKVKALEADYNNWCQTNIGNY</sequence>
<evidence type="ECO:0000259" key="5">
    <source>
        <dbReference type="Pfam" id="PF00884"/>
    </source>
</evidence>
<keyword evidence="3" id="KW-0378">Hydrolase</keyword>
<evidence type="ECO:0000256" key="1">
    <source>
        <dbReference type="ARBA" id="ARBA00008779"/>
    </source>
</evidence>
<dbReference type="PANTHER" id="PTHR42693:SF33">
    <property type="entry name" value="ARYLSULFATASE"/>
    <property type="match status" value="1"/>
</dbReference>
<dbReference type="GO" id="GO:0046872">
    <property type="term" value="F:metal ion binding"/>
    <property type="evidence" value="ECO:0007669"/>
    <property type="project" value="UniProtKB-KW"/>
</dbReference>
<dbReference type="Gene3D" id="3.40.720.10">
    <property type="entry name" value="Alkaline Phosphatase, subunit A"/>
    <property type="match status" value="1"/>
</dbReference>
<dbReference type="PROSITE" id="PS00523">
    <property type="entry name" value="SULFATASE_1"/>
    <property type="match status" value="1"/>
</dbReference>
<dbReference type="InterPro" id="IPR017850">
    <property type="entry name" value="Alkaline_phosphatase_core_sf"/>
</dbReference>
<proteinExistence type="inferred from homology"/>
<dbReference type="Pfam" id="PF00884">
    <property type="entry name" value="Sulfatase"/>
    <property type="match status" value="1"/>
</dbReference>
<dbReference type="GO" id="GO:0004065">
    <property type="term" value="F:arylsulfatase activity"/>
    <property type="evidence" value="ECO:0007669"/>
    <property type="project" value="TreeGrafter"/>
</dbReference>
<dbReference type="Proteomes" id="UP001231587">
    <property type="component" value="Unassembled WGS sequence"/>
</dbReference>
<organism evidence="6 8">
    <name type="scientific">Formosa algae</name>
    <dbReference type="NCBI Taxonomy" id="225843"/>
    <lineage>
        <taxon>Bacteria</taxon>
        <taxon>Pseudomonadati</taxon>
        <taxon>Bacteroidota</taxon>
        <taxon>Flavobacteriia</taxon>
        <taxon>Flavobacteriales</taxon>
        <taxon>Flavobacteriaceae</taxon>
        <taxon>Formosa</taxon>
    </lineage>
</organism>
<evidence type="ECO:0000313" key="9">
    <source>
        <dbReference type="Proteomes" id="UP001231587"/>
    </source>
</evidence>
<dbReference type="AlphaFoldDB" id="A0A9X1C8L9"/>
<comment type="similarity">
    <text evidence="1">Belongs to the sulfatase family.</text>
</comment>
<evidence type="ECO:0000313" key="8">
    <source>
        <dbReference type="Proteomes" id="UP001138672"/>
    </source>
</evidence>
<evidence type="ECO:0000313" key="7">
    <source>
        <dbReference type="EMBL" id="MDQ0334780.1"/>
    </source>
</evidence>
<evidence type="ECO:0000256" key="2">
    <source>
        <dbReference type="ARBA" id="ARBA00022723"/>
    </source>
</evidence>
<gene>
    <name evidence="6" type="ORF">J2Z56_001387</name>
    <name evidence="7" type="ORF">J2Z57_001213</name>
</gene>
<keyword evidence="4" id="KW-0106">Calcium</keyword>
<dbReference type="InterPro" id="IPR050738">
    <property type="entry name" value="Sulfatase"/>
</dbReference>
<accession>A0A9X1C8L9</accession>
<comment type="caution">
    <text evidence="6">The sequence shown here is derived from an EMBL/GenBank/DDBJ whole genome shotgun (WGS) entry which is preliminary data.</text>
</comment>
<name>A0A9X1C8L9_9FLAO</name>
<keyword evidence="9" id="KW-1185">Reference proteome</keyword>
<dbReference type="Proteomes" id="UP001138672">
    <property type="component" value="Unassembled WGS sequence"/>
</dbReference>
<dbReference type="Gene3D" id="3.30.1120.10">
    <property type="match status" value="1"/>
</dbReference>
<feature type="domain" description="Sulfatase N-terminal" evidence="5">
    <location>
        <begin position="29"/>
        <end position="387"/>
    </location>
</feature>
<dbReference type="EMBL" id="JAUSUU010000003">
    <property type="protein sequence ID" value="MDQ0334780.1"/>
    <property type="molecule type" value="Genomic_DNA"/>
</dbReference>
<dbReference type="OrthoDB" id="975025at2"/>
<reference evidence="6" key="1">
    <citation type="submission" date="2021-03" db="EMBL/GenBank/DDBJ databases">
        <title>Genomic Encyclopedia of Type Strains, Phase IV (KMG-IV): sequencing the most valuable type-strain genomes for metagenomic binning, comparative biology and taxonomic classification.</title>
        <authorList>
            <person name="Goeker M."/>
        </authorList>
    </citation>
    <scope>NUCLEOTIDE SEQUENCE</scope>
    <source>
        <strain evidence="6">DSM 15523</strain>
        <strain evidence="7 9">DSM 16476</strain>
    </source>
</reference>
<dbReference type="RefSeq" id="WP_057778156.1">
    <property type="nucleotide sequence ID" value="NZ_JAGGJQ010000003.1"/>
</dbReference>
<evidence type="ECO:0000256" key="4">
    <source>
        <dbReference type="ARBA" id="ARBA00022837"/>
    </source>
</evidence>
<dbReference type="InterPro" id="IPR000917">
    <property type="entry name" value="Sulfatase_N"/>
</dbReference>
<dbReference type="SUPFAM" id="SSF53649">
    <property type="entry name" value="Alkaline phosphatase-like"/>
    <property type="match status" value="1"/>
</dbReference>